<feature type="transmembrane region" description="Helical" evidence="7">
    <location>
        <begin position="37"/>
        <end position="58"/>
    </location>
</feature>
<dbReference type="Pfam" id="PF02405">
    <property type="entry name" value="MlaE"/>
    <property type="match status" value="1"/>
</dbReference>
<keyword evidence="6 7" id="KW-0472">Membrane</keyword>
<comment type="similarity">
    <text evidence="2 7">Belongs to the MlaE permease family.</text>
</comment>
<dbReference type="GO" id="GO:0005548">
    <property type="term" value="F:phospholipid transporter activity"/>
    <property type="evidence" value="ECO:0007669"/>
    <property type="project" value="TreeGrafter"/>
</dbReference>
<dbReference type="PANTHER" id="PTHR30188">
    <property type="entry name" value="ABC TRANSPORTER PERMEASE PROTEIN-RELATED"/>
    <property type="match status" value="1"/>
</dbReference>
<dbReference type="PANTHER" id="PTHR30188:SF4">
    <property type="entry name" value="PROTEIN TRIGALACTOSYLDIACYLGLYCEROL 1, CHLOROPLASTIC"/>
    <property type="match status" value="1"/>
</dbReference>
<name>A0A6G6YCT5_9FLOR</name>
<evidence type="ECO:0000313" key="8">
    <source>
        <dbReference type="EMBL" id="QIG87229.1"/>
    </source>
</evidence>
<dbReference type="EMBL" id="MK783267">
    <property type="protein sequence ID" value="QIG87229.1"/>
    <property type="molecule type" value="Genomic_DNA"/>
</dbReference>
<feature type="transmembrane region" description="Helical" evidence="7">
    <location>
        <begin position="147"/>
        <end position="167"/>
    </location>
</feature>
<organism evidence="8">
    <name type="scientific">Halymenia maculata</name>
    <dbReference type="NCBI Taxonomy" id="159591"/>
    <lineage>
        <taxon>Eukaryota</taxon>
        <taxon>Rhodophyta</taxon>
        <taxon>Florideophyceae</taxon>
        <taxon>Rhodymeniophycidae</taxon>
        <taxon>Halymeniales</taxon>
        <taxon>Halymeniaceae</taxon>
        <taxon>Halymenia</taxon>
    </lineage>
</organism>
<dbReference type="GO" id="GO:0043190">
    <property type="term" value="C:ATP-binding cassette (ABC) transporter complex"/>
    <property type="evidence" value="ECO:0007669"/>
    <property type="project" value="InterPro"/>
</dbReference>
<feature type="transmembrane region" description="Helical" evidence="7">
    <location>
        <begin position="220"/>
        <end position="244"/>
    </location>
</feature>
<feature type="transmembrane region" description="Helical" evidence="7">
    <location>
        <begin position="65"/>
        <end position="83"/>
    </location>
</feature>
<keyword evidence="8" id="KW-0150">Chloroplast</keyword>
<reference evidence="8" key="1">
    <citation type="journal article" date="2019" name="Mitochondrial DNA Part B Resour">
        <title>Complete chloroplast genome of red seaweed Halymenia maculata (J. Agardh, 1885).</title>
        <authorList>
            <person name="Tan W."/>
            <person name="Wang R."/>
            <person name="Liu H."/>
            <person name="Wang Y."/>
            <person name="Ke H."/>
            <person name="Fan J."/>
            <person name="Chen F."/>
        </authorList>
    </citation>
    <scope>NUCLEOTIDE SEQUENCE</scope>
</reference>
<keyword evidence="5 7" id="KW-1133">Transmembrane helix</keyword>
<sequence>MSDIKKSKVFYQLVKSLFINYKISKIQLFNILEQMELVGPGSLSISLTTACFVGFVFTLQVAKEFLYFNATSLIGAVLTIAFVRELSPVLTSVILIGRIGSCFTAELATMTVTEQIDALYLLHTNPLIYLVIPRILASIYMLPILNIFSFATSLASSAFICFVFYGIDPTIFFMSSFSSLSLLDFFKSLIKTVIFGFTISVISCYWGLTATGGAKGVGQSTTSSVVTCLLSVFILDFILSYFMFGQLESSIKTL</sequence>
<evidence type="ECO:0000256" key="2">
    <source>
        <dbReference type="ARBA" id="ARBA00007556"/>
    </source>
</evidence>
<dbReference type="GeneID" id="54106908"/>
<dbReference type="RefSeq" id="YP_009745219.1">
    <property type="nucleotide sequence ID" value="NC_046751.1"/>
</dbReference>
<keyword evidence="4 7" id="KW-0812">Transmembrane</keyword>
<evidence type="ECO:0000256" key="7">
    <source>
        <dbReference type="RuleBase" id="RU362044"/>
    </source>
</evidence>
<keyword evidence="8" id="KW-0934">Plastid</keyword>
<comment type="subcellular location">
    <subcellularLocation>
        <location evidence="1">Membrane</location>
        <topology evidence="1">Multi-pass membrane protein</topology>
    </subcellularLocation>
</comment>
<gene>
    <name evidence="8" type="primary">ycf63</name>
</gene>
<dbReference type="AlphaFoldDB" id="A0A6G6YCT5"/>
<evidence type="ECO:0000256" key="4">
    <source>
        <dbReference type="ARBA" id="ARBA00022692"/>
    </source>
</evidence>
<proteinExistence type="inferred from homology"/>
<keyword evidence="3" id="KW-0813">Transport</keyword>
<evidence type="ECO:0000256" key="3">
    <source>
        <dbReference type="ARBA" id="ARBA00022448"/>
    </source>
</evidence>
<dbReference type="NCBIfam" id="TIGR00056">
    <property type="entry name" value="MlaE family lipid ABC transporter permease subunit"/>
    <property type="match status" value="1"/>
</dbReference>
<geneLocation type="chloroplast" evidence="8"/>
<protein>
    <submittedName>
        <fullName evidence="8">Hypothetical chloroplast RF63</fullName>
    </submittedName>
</protein>
<feature type="transmembrane region" description="Helical" evidence="7">
    <location>
        <begin position="188"/>
        <end position="208"/>
    </location>
</feature>
<evidence type="ECO:0000256" key="6">
    <source>
        <dbReference type="ARBA" id="ARBA00023136"/>
    </source>
</evidence>
<dbReference type="InterPro" id="IPR003453">
    <property type="entry name" value="ABC_MlaE_roteobac"/>
</dbReference>
<feature type="transmembrane region" description="Helical" evidence="7">
    <location>
        <begin position="120"/>
        <end position="141"/>
    </location>
</feature>
<accession>A0A6G6YCT5</accession>
<evidence type="ECO:0000256" key="5">
    <source>
        <dbReference type="ARBA" id="ARBA00022989"/>
    </source>
</evidence>
<dbReference type="InterPro" id="IPR030802">
    <property type="entry name" value="Permease_MalE"/>
</dbReference>
<evidence type="ECO:0000256" key="1">
    <source>
        <dbReference type="ARBA" id="ARBA00004141"/>
    </source>
</evidence>